<dbReference type="AlphaFoldDB" id="N9Z4B4"/>
<reference evidence="1 2" key="1">
    <citation type="submission" date="2013-01" db="EMBL/GenBank/DDBJ databases">
        <title>The Genome Sequence of Clostridium bolteae 90B8.</title>
        <authorList>
            <consortium name="The Broad Institute Genome Sequencing Platform"/>
            <person name="Earl A."/>
            <person name="Ward D."/>
            <person name="Feldgarden M."/>
            <person name="Gevers D."/>
            <person name="Courvalin P."/>
            <person name="Lambert T."/>
            <person name="Walker B."/>
            <person name="Young S.K."/>
            <person name="Zeng Q."/>
            <person name="Gargeya S."/>
            <person name="Fitzgerald M."/>
            <person name="Haas B."/>
            <person name="Abouelleil A."/>
            <person name="Alvarado L."/>
            <person name="Arachchi H.M."/>
            <person name="Berlin A.M."/>
            <person name="Chapman S.B."/>
            <person name="Dewar J."/>
            <person name="Goldberg J."/>
            <person name="Griggs A."/>
            <person name="Gujja S."/>
            <person name="Hansen M."/>
            <person name="Howarth C."/>
            <person name="Imamovic A."/>
            <person name="Larimer J."/>
            <person name="McCowan C."/>
            <person name="Murphy C."/>
            <person name="Neiman D."/>
            <person name="Pearson M."/>
            <person name="Priest M."/>
            <person name="Roberts A."/>
            <person name="Saif S."/>
            <person name="Shea T."/>
            <person name="Sisk P."/>
            <person name="Sykes S."/>
            <person name="Wortman J."/>
            <person name="Nusbaum C."/>
            <person name="Birren B."/>
        </authorList>
    </citation>
    <scope>NUCLEOTIDE SEQUENCE [LARGE SCALE GENOMIC DNA]</scope>
    <source>
        <strain evidence="1 2">90B8</strain>
    </source>
</reference>
<evidence type="ECO:0000313" key="2">
    <source>
        <dbReference type="Proteomes" id="UP000013041"/>
    </source>
</evidence>
<dbReference type="Proteomes" id="UP000013041">
    <property type="component" value="Unassembled WGS sequence"/>
</dbReference>
<protein>
    <submittedName>
        <fullName evidence="1">Uncharacterized protein</fullName>
    </submittedName>
</protein>
<comment type="caution">
    <text evidence="1">The sequence shown here is derived from an EMBL/GenBank/DDBJ whole genome shotgun (WGS) entry which is preliminary data.</text>
</comment>
<proteinExistence type="predicted"/>
<sequence length="50" mass="5527">MDNLAIHFLNDDEQLATQEAVSKLVFNNTGANDEAQLVALAEHLGAMEWK</sequence>
<accession>N9Z4B4</accession>
<dbReference type="RefSeq" id="WP_002573280.1">
    <property type="nucleotide sequence ID" value="NZ_KB851156.1"/>
</dbReference>
<evidence type="ECO:0000313" key="1">
    <source>
        <dbReference type="EMBL" id="ENZ34691.1"/>
    </source>
</evidence>
<dbReference type="HOGENOM" id="CLU_3116247_0_0_9"/>
<dbReference type="EMBL" id="AGYG01000028">
    <property type="protein sequence ID" value="ENZ34691.1"/>
    <property type="molecule type" value="Genomic_DNA"/>
</dbReference>
<dbReference type="PATRIC" id="fig|997897.5.peg.4298"/>
<gene>
    <name evidence="1" type="ORF">HMPREF1097_04081</name>
</gene>
<name>N9Z4B4_9FIRM</name>
<organism evidence="1 2">
    <name type="scientific">Enterocloster bolteae 90B8</name>
    <dbReference type="NCBI Taxonomy" id="997897"/>
    <lineage>
        <taxon>Bacteria</taxon>
        <taxon>Bacillati</taxon>
        <taxon>Bacillota</taxon>
        <taxon>Clostridia</taxon>
        <taxon>Lachnospirales</taxon>
        <taxon>Lachnospiraceae</taxon>
        <taxon>Enterocloster</taxon>
    </lineage>
</organism>